<dbReference type="OrthoDB" id="9806367at2"/>
<protein>
    <recommendedName>
        <fullName evidence="3">DUF2948 domain-containing protein</fullName>
    </recommendedName>
</protein>
<dbReference type="STRING" id="1337093.MBELCI_0517"/>
<evidence type="ECO:0000313" key="2">
    <source>
        <dbReference type="Proteomes" id="UP000016566"/>
    </source>
</evidence>
<evidence type="ECO:0008006" key="3">
    <source>
        <dbReference type="Google" id="ProtNLM"/>
    </source>
</evidence>
<reference evidence="1" key="1">
    <citation type="journal article" date="2013" name="Genome Announc.">
        <title>Draft Genome Sequence of Loktanella cinnabarina LL-001T, Isolated from Deep-Sea Floor Sediment.</title>
        <authorList>
            <person name="Nishi S."/>
            <person name="Tsubouchi T."/>
            <person name="Takaki Y."/>
            <person name="Koyanagi R."/>
            <person name="Satoh N."/>
            <person name="Maruyama T."/>
            <person name="Hatada Y."/>
        </authorList>
    </citation>
    <scope>NUCLEOTIDE SEQUENCE [LARGE SCALE GENOMIC DNA]</scope>
    <source>
        <strain evidence="1">LL-001</strain>
    </source>
</reference>
<proteinExistence type="predicted"/>
<dbReference type="Proteomes" id="UP000016566">
    <property type="component" value="Unassembled WGS sequence"/>
</dbReference>
<dbReference type="RefSeq" id="WP_021692573.1">
    <property type="nucleotide sequence ID" value="NZ_BATB01000004.1"/>
</dbReference>
<dbReference type="EMBL" id="BATB01000004">
    <property type="protein sequence ID" value="GAD54465.1"/>
    <property type="molecule type" value="Genomic_DNA"/>
</dbReference>
<dbReference type="InterPro" id="IPR021335">
    <property type="entry name" value="DUF2948"/>
</dbReference>
<name>U2YZF3_9RHOB</name>
<gene>
    <name evidence="1" type="ORF">MBELCI_0517</name>
</gene>
<dbReference type="Pfam" id="PF11164">
    <property type="entry name" value="DUF2948"/>
    <property type="match status" value="1"/>
</dbReference>
<dbReference type="AlphaFoldDB" id="U2YZF3"/>
<organism evidence="1 2">
    <name type="scientific">Limimaricola cinnabarinus LL-001</name>
    <dbReference type="NCBI Taxonomy" id="1337093"/>
    <lineage>
        <taxon>Bacteria</taxon>
        <taxon>Pseudomonadati</taxon>
        <taxon>Pseudomonadota</taxon>
        <taxon>Alphaproteobacteria</taxon>
        <taxon>Rhodobacterales</taxon>
        <taxon>Paracoccaceae</taxon>
        <taxon>Limimaricola</taxon>
    </lineage>
</organism>
<keyword evidence="2" id="KW-1185">Reference proteome</keyword>
<evidence type="ECO:0000313" key="1">
    <source>
        <dbReference type="EMBL" id="GAD54465.1"/>
    </source>
</evidence>
<sequence length="157" mass="17266">MTATRDATFEEGAQRPLRLKALDGDDVQVISALVQDSVLPAAEMAWRKSERRFGMLLNRFRWEDPATTREAERVQSVLCVENVMAVRSQGLDPRDRDTVLSLLAVVFAPGEDGTGTIRLILAGDGEIAIDVEAPELVLRDVTRPYAAPSGKAPRHPE</sequence>
<accession>U2YZF3</accession>
<comment type="caution">
    <text evidence="1">The sequence shown here is derived from an EMBL/GenBank/DDBJ whole genome shotgun (WGS) entry which is preliminary data.</text>
</comment>
<dbReference type="eggNOG" id="ENOG5032SGB">
    <property type="taxonomic scope" value="Bacteria"/>
</dbReference>